<evidence type="ECO:0000256" key="6">
    <source>
        <dbReference type="ARBA" id="ARBA00023134"/>
    </source>
</evidence>
<keyword evidence="9" id="KW-0963">Cytoplasm</keyword>
<dbReference type="InterPro" id="IPR018091">
    <property type="entry name" value="PEP_carboxykin_GTP_CS"/>
</dbReference>
<comment type="similarity">
    <text evidence="1 9">Belongs to the phosphoenolpyruvate carboxykinase [GTP] family.</text>
</comment>
<comment type="function">
    <text evidence="9">Catalyzes the conversion of oxaloacetate (OAA) to phosphoenolpyruvate (PEP), the rate-limiting step in the metabolic pathway that produces glucose from lactate and other precursors derived from the citric acid cycle.</text>
</comment>
<feature type="domain" description="Phosphoenolpyruvate carboxykinase GTP-utilising N-terminal" evidence="11">
    <location>
        <begin position="22"/>
        <end position="241"/>
    </location>
</feature>
<feature type="domain" description="Phosphoenolpyruvate carboxykinase C-terminal P-loop" evidence="10">
    <location>
        <begin position="245"/>
        <end position="603"/>
    </location>
</feature>
<dbReference type="Proteomes" id="UP001596392">
    <property type="component" value="Unassembled WGS sequence"/>
</dbReference>
<dbReference type="NCBIfam" id="NF003253">
    <property type="entry name" value="PRK04210.1"/>
    <property type="match status" value="1"/>
</dbReference>
<dbReference type="PANTHER" id="PTHR11561">
    <property type="entry name" value="PHOSPHOENOLPYRUVATE CARBOXYKINASE"/>
    <property type="match status" value="1"/>
</dbReference>
<evidence type="ECO:0000256" key="7">
    <source>
        <dbReference type="ARBA" id="ARBA00023211"/>
    </source>
</evidence>
<feature type="binding site" evidence="9">
    <location>
        <begin position="514"/>
        <end position="517"/>
    </location>
    <ligand>
        <name>GTP</name>
        <dbReference type="ChEBI" id="CHEBI:37565"/>
    </ligand>
</feature>
<evidence type="ECO:0000256" key="9">
    <source>
        <dbReference type="HAMAP-Rule" id="MF_00452"/>
    </source>
</evidence>
<feature type="binding site" evidence="9">
    <location>
        <begin position="386"/>
        <end position="388"/>
    </location>
    <ligand>
        <name>substrate</name>
    </ligand>
</feature>
<evidence type="ECO:0000256" key="5">
    <source>
        <dbReference type="ARBA" id="ARBA00022793"/>
    </source>
</evidence>
<accession>A0ABW2GTC4</accession>
<evidence type="ECO:0000313" key="12">
    <source>
        <dbReference type="EMBL" id="MFC7242184.1"/>
    </source>
</evidence>
<feature type="binding site" evidence="9">
    <location>
        <position position="81"/>
    </location>
    <ligand>
        <name>substrate</name>
    </ligand>
</feature>
<dbReference type="CDD" id="cd00819">
    <property type="entry name" value="PEPCK_GTP"/>
    <property type="match status" value="1"/>
</dbReference>
<dbReference type="InterPro" id="IPR013035">
    <property type="entry name" value="PEP_carboxykinase_C"/>
</dbReference>
<feature type="binding site" evidence="9">
    <location>
        <position position="271"/>
    </location>
    <ligand>
        <name>substrate</name>
    </ligand>
</feature>
<evidence type="ECO:0000256" key="1">
    <source>
        <dbReference type="ARBA" id="ARBA00005796"/>
    </source>
</evidence>
<organism evidence="12 13">
    <name type="scientific">Catellatospora aurea</name>
    <dbReference type="NCBI Taxonomy" id="1337874"/>
    <lineage>
        <taxon>Bacteria</taxon>
        <taxon>Bacillati</taxon>
        <taxon>Actinomycetota</taxon>
        <taxon>Actinomycetes</taxon>
        <taxon>Micromonosporales</taxon>
        <taxon>Micromonosporaceae</taxon>
        <taxon>Catellatospora</taxon>
    </lineage>
</organism>
<comment type="cofactor">
    <cofactor evidence="9">
        <name>Mn(2+)</name>
        <dbReference type="ChEBI" id="CHEBI:29035"/>
    </cofactor>
    <text evidence="9">Binds 1 Mn(2+) ion per subunit.</text>
</comment>
<comment type="subunit">
    <text evidence="9">Monomer.</text>
</comment>
<evidence type="ECO:0000256" key="4">
    <source>
        <dbReference type="ARBA" id="ARBA00022741"/>
    </source>
</evidence>
<dbReference type="Pfam" id="PF00821">
    <property type="entry name" value="PEPCK_GTP"/>
    <property type="match status" value="1"/>
</dbReference>
<dbReference type="InterPro" id="IPR008209">
    <property type="entry name" value="PEP_carboxykinase_GTP"/>
</dbReference>
<dbReference type="RefSeq" id="WP_376805613.1">
    <property type="nucleotide sequence ID" value="NZ_JBHTAC010000005.1"/>
</dbReference>
<dbReference type="Gene3D" id="3.40.449.10">
    <property type="entry name" value="Phosphoenolpyruvate Carboxykinase, domain 1"/>
    <property type="match status" value="1"/>
</dbReference>
<reference evidence="13" key="1">
    <citation type="journal article" date="2019" name="Int. J. Syst. Evol. Microbiol.">
        <title>The Global Catalogue of Microorganisms (GCM) 10K type strain sequencing project: providing services to taxonomists for standard genome sequencing and annotation.</title>
        <authorList>
            <consortium name="The Broad Institute Genomics Platform"/>
            <consortium name="The Broad Institute Genome Sequencing Center for Infectious Disease"/>
            <person name="Wu L."/>
            <person name="Ma J."/>
        </authorList>
    </citation>
    <scope>NUCLEOTIDE SEQUENCE [LARGE SCALE GENOMIC DNA]</scope>
    <source>
        <strain evidence="13">CGMCC 1.9106</strain>
    </source>
</reference>
<dbReference type="Pfam" id="PF17297">
    <property type="entry name" value="PEPCK_N"/>
    <property type="match status" value="1"/>
</dbReference>
<dbReference type="InterPro" id="IPR035078">
    <property type="entry name" value="PEP_carboxykinase_GTP_N"/>
</dbReference>
<dbReference type="Gene3D" id="3.90.228.20">
    <property type="match status" value="1"/>
</dbReference>
<keyword evidence="7 9" id="KW-0464">Manganese</keyword>
<feature type="active site" evidence="9">
    <location>
        <position position="273"/>
    </location>
</feature>
<keyword evidence="6 9" id="KW-0342">GTP-binding</keyword>
<evidence type="ECO:0000256" key="8">
    <source>
        <dbReference type="ARBA" id="ARBA00023239"/>
    </source>
</evidence>
<proteinExistence type="inferred from homology"/>
<dbReference type="PANTHER" id="PTHR11561:SF0">
    <property type="entry name" value="PHOSPHOENOLPYRUVATE CARBOXYKINASE [GTP]-RELATED"/>
    <property type="match status" value="1"/>
</dbReference>
<feature type="binding site" evidence="9">
    <location>
        <position position="296"/>
    </location>
    <ligand>
        <name>Mn(2+)</name>
        <dbReference type="ChEBI" id="CHEBI:29035"/>
    </ligand>
</feature>
<keyword evidence="13" id="KW-1185">Reference proteome</keyword>
<dbReference type="InterPro" id="IPR008210">
    <property type="entry name" value="PEP_carboxykinase_N"/>
</dbReference>
<keyword evidence="3 9" id="KW-0479">Metal-binding</keyword>
<dbReference type="PROSITE" id="PS00505">
    <property type="entry name" value="PEPCK_GTP"/>
    <property type="match status" value="1"/>
</dbReference>
<dbReference type="SUPFAM" id="SSF68923">
    <property type="entry name" value="PEP carboxykinase N-terminal domain"/>
    <property type="match status" value="1"/>
</dbReference>
<comment type="pathway">
    <text evidence="9">Carbohydrate biosynthesis; gluconeogenesis.</text>
</comment>
<protein>
    <recommendedName>
        <fullName evidence="9">Phosphoenolpyruvate carboxykinase [GTP]</fullName>
        <shortName evidence="9">PEP carboxykinase</shortName>
        <shortName evidence="9">PEPCK</shortName>
        <ecNumber evidence="9">4.1.1.32</ecNumber>
    </recommendedName>
    <alternativeName>
        <fullName evidence="9">GTP-dependent phosphoenolpyruvate carboxykinase</fullName>
        <shortName evidence="9">GTP-PEPCK</shortName>
    </alternativeName>
</protein>
<comment type="catalytic activity">
    <reaction evidence="9">
        <text>oxaloacetate + GTP = phosphoenolpyruvate + GDP + CO2</text>
        <dbReference type="Rhea" id="RHEA:10388"/>
        <dbReference type="ChEBI" id="CHEBI:16452"/>
        <dbReference type="ChEBI" id="CHEBI:16526"/>
        <dbReference type="ChEBI" id="CHEBI:37565"/>
        <dbReference type="ChEBI" id="CHEBI:58189"/>
        <dbReference type="ChEBI" id="CHEBI:58702"/>
        <dbReference type="EC" id="4.1.1.32"/>
    </reaction>
</comment>
<dbReference type="GO" id="GO:0004613">
    <property type="term" value="F:phosphoenolpyruvate carboxykinase (GTP) activity"/>
    <property type="evidence" value="ECO:0007669"/>
    <property type="project" value="UniProtKB-EC"/>
</dbReference>
<dbReference type="EMBL" id="JBHTAC010000005">
    <property type="protein sequence ID" value="MFC7242184.1"/>
    <property type="molecule type" value="Genomic_DNA"/>
</dbReference>
<dbReference type="PIRSF" id="PIRSF001348">
    <property type="entry name" value="PEP_carboxykinase_GTP"/>
    <property type="match status" value="1"/>
</dbReference>
<dbReference type="EC" id="4.1.1.32" evidence="9"/>
<comment type="caution">
    <text evidence="12">The sequence shown here is derived from an EMBL/GenBank/DDBJ whole genome shotgun (WGS) entry which is preliminary data.</text>
</comment>
<feature type="binding site" evidence="9">
    <location>
        <position position="249"/>
    </location>
    <ligand>
        <name>Mn(2+)</name>
        <dbReference type="ChEBI" id="CHEBI:29035"/>
    </ligand>
</feature>
<feature type="binding site" evidence="9">
    <location>
        <begin position="272"/>
        <end position="277"/>
    </location>
    <ligand>
        <name>GTP</name>
        <dbReference type="ChEBI" id="CHEBI:37565"/>
    </ligand>
</feature>
<evidence type="ECO:0000259" key="10">
    <source>
        <dbReference type="Pfam" id="PF00821"/>
    </source>
</evidence>
<comment type="subcellular location">
    <subcellularLocation>
        <location evidence="9">Cytoplasm</location>
    </subcellularLocation>
</comment>
<evidence type="ECO:0000256" key="3">
    <source>
        <dbReference type="ARBA" id="ARBA00022723"/>
    </source>
</evidence>
<keyword evidence="5 9" id="KW-0210">Decarboxylase</keyword>
<dbReference type="Gene3D" id="2.170.8.10">
    <property type="entry name" value="Phosphoenolpyruvate Carboxykinase, domain 2"/>
    <property type="match status" value="1"/>
</dbReference>
<dbReference type="SUPFAM" id="SSF53795">
    <property type="entry name" value="PEP carboxykinase-like"/>
    <property type="match status" value="1"/>
</dbReference>
<keyword evidence="8 9" id="KW-0456">Lyase</keyword>
<feature type="binding site" evidence="9">
    <location>
        <position position="388"/>
    </location>
    <ligand>
        <name>GTP</name>
        <dbReference type="ChEBI" id="CHEBI:37565"/>
    </ligand>
</feature>
<dbReference type="HAMAP" id="MF_00452">
    <property type="entry name" value="PEPCK_GTP"/>
    <property type="match status" value="1"/>
</dbReference>
<feature type="binding site" evidence="9">
    <location>
        <position position="419"/>
    </location>
    <ligand>
        <name>GTP</name>
        <dbReference type="ChEBI" id="CHEBI:37565"/>
    </ligand>
</feature>
<feature type="binding site" evidence="9">
    <location>
        <position position="229"/>
    </location>
    <ligand>
        <name>Mn(2+)</name>
        <dbReference type="ChEBI" id="CHEBI:29035"/>
    </ligand>
</feature>
<gene>
    <name evidence="9" type="primary">pckG</name>
    <name evidence="12" type="ORF">ACFQO7_06780</name>
</gene>
<keyword evidence="4 9" id="KW-0547">Nucleotide-binding</keyword>
<feature type="binding site" evidence="9">
    <location>
        <begin position="220"/>
        <end position="222"/>
    </location>
    <ligand>
        <name>substrate</name>
    </ligand>
</feature>
<name>A0ABW2GTC4_9ACTN</name>
<dbReference type="InterPro" id="IPR035077">
    <property type="entry name" value="PEP_carboxykinase_GTP_C"/>
</dbReference>
<sequence>MTVATTPGLAPAPTTHPRLLAWVAEVAALTTPAEVVWCDGSDEEWQRLTGRLVDAGTLVRLNPEHRPNSFWARTDPSDVARVEERTFICSVDADDAGPTNNWMAPAEMKQLMTGLYRGSMAGRPMYVVPFCMGPLDAEDPKFGVEITDSAYVAASMKIMTRMGIPVLDVMGEDAEFVPALHSVGAPLAPGQADVMWPCNDTKYIAHFPDTREIWSYGSGYGGNSLLGKKCYSLRIASVMARDEGWLAEHMLILKLTSPQQVVHYVAAAFPSACGKTNLAMLEPTIDGWKVETLGDDIAWMRFGEDGRLYAVNPEYGFFGVAPGTDYSTNPNAMRTLARGNSLFTNVALTHDGDVWWEGMGTPPQHLTDWHGNDWTPDTGKPSSHPNSRFCTPISQCPILAPEYDDPRGVPISAILFGGRRKTTVPLVTQSRDWNHGVFMGATLSSETTAAAVGQVGVVRRDPMAMLPFIGYHAADYLNHWLTIGKDADPDKLPKIFQVNWFRRGEDGRFLWPGYGENSRVLKWVVERLEGTADAVDTPIGMVPYPAAIDTDGLDLADEDLVEALRVDPLEWAVEVPQITEWFHGFGHKLPGTLWVELDELKARLR</sequence>
<evidence type="ECO:0000259" key="11">
    <source>
        <dbReference type="Pfam" id="PF17297"/>
    </source>
</evidence>
<evidence type="ECO:0000313" key="13">
    <source>
        <dbReference type="Proteomes" id="UP001596392"/>
    </source>
</evidence>
<keyword evidence="2 9" id="KW-0312">Gluconeogenesis</keyword>
<evidence type="ECO:0000256" key="2">
    <source>
        <dbReference type="ARBA" id="ARBA00022432"/>
    </source>
</evidence>